<feature type="region of interest" description="Disordered" evidence="1">
    <location>
        <begin position="1"/>
        <end position="30"/>
    </location>
</feature>
<evidence type="ECO:0000313" key="2">
    <source>
        <dbReference type="EMBL" id="KAK7230584.1"/>
    </source>
</evidence>
<accession>A0ABR1FGY2</accession>
<keyword evidence="3" id="KW-1185">Reference proteome</keyword>
<dbReference type="Proteomes" id="UP001363151">
    <property type="component" value="Unassembled WGS sequence"/>
</dbReference>
<reference evidence="2 3" key="1">
    <citation type="submission" date="2024-03" db="EMBL/GenBank/DDBJ databases">
        <title>Aureococcus anophagefferens CCMP1851 and Kratosvirus quantuckense: Draft genome of a second virus-susceptible host strain in the model system.</title>
        <authorList>
            <person name="Chase E."/>
            <person name="Truchon A.R."/>
            <person name="Schepens W."/>
            <person name="Wilhelm S.W."/>
        </authorList>
    </citation>
    <scope>NUCLEOTIDE SEQUENCE [LARGE SCALE GENOMIC DNA]</scope>
    <source>
        <strain evidence="2 3">CCMP1851</strain>
    </source>
</reference>
<proteinExistence type="predicted"/>
<sequence>MQKKSFSRSKRVRNSQLQRLLSRPIFTRFG</sequence>
<comment type="caution">
    <text evidence="2">The sequence shown here is derived from an EMBL/GenBank/DDBJ whole genome shotgun (WGS) entry which is preliminary data.</text>
</comment>
<evidence type="ECO:0000313" key="3">
    <source>
        <dbReference type="Proteomes" id="UP001363151"/>
    </source>
</evidence>
<organism evidence="2 3">
    <name type="scientific">Aureococcus anophagefferens</name>
    <name type="common">Harmful bloom alga</name>
    <dbReference type="NCBI Taxonomy" id="44056"/>
    <lineage>
        <taxon>Eukaryota</taxon>
        <taxon>Sar</taxon>
        <taxon>Stramenopiles</taxon>
        <taxon>Ochrophyta</taxon>
        <taxon>Pelagophyceae</taxon>
        <taxon>Pelagomonadales</taxon>
        <taxon>Pelagomonadaceae</taxon>
        <taxon>Aureococcus</taxon>
    </lineage>
</organism>
<evidence type="ECO:0008006" key="4">
    <source>
        <dbReference type="Google" id="ProtNLM"/>
    </source>
</evidence>
<feature type="compositionally biased region" description="Basic residues" evidence="1">
    <location>
        <begin position="1"/>
        <end position="13"/>
    </location>
</feature>
<evidence type="ECO:0000256" key="1">
    <source>
        <dbReference type="SAM" id="MobiDB-lite"/>
    </source>
</evidence>
<gene>
    <name evidence="2" type="ORF">SO694_0007911</name>
</gene>
<name>A0ABR1FGY2_AURAN</name>
<protein>
    <recommendedName>
        <fullName evidence="4">Ribosomal protein S18</fullName>
    </recommendedName>
</protein>
<dbReference type="EMBL" id="JBBJCI010000427">
    <property type="protein sequence ID" value="KAK7230584.1"/>
    <property type="molecule type" value="Genomic_DNA"/>
</dbReference>